<proteinExistence type="predicted"/>
<dbReference type="Proteomes" id="UP000196655">
    <property type="component" value="Unassembled WGS sequence"/>
</dbReference>
<keyword evidence="5 6" id="KW-0472">Membrane</keyword>
<feature type="transmembrane region" description="Helical" evidence="6">
    <location>
        <begin position="225"/>
        <end position="247"/>
    </location>
</feature>
<feature type="transmembrane region" description="Helical" evidence="6">
    <location>
        <begin position="300"/>
        <end position="319"/>
    </location>
</feature>
<keyword evidence="9" id="KW-1185">Reference proteome</keyword>
<feature type="transmembrane region" description="Helical" evidence="6">
    <location>
        <begin position="78"/>
        <end position="106"/>
    </location>
</feature>
<feature type="transmembrane region" description="Helical" evidence="6">
    <location>
        <begin position="325"/>
        <end position="347"/>
    </location>
</feature>
<comment type="subcellular location">
    <subcellularLocation>
        <location evidence="1">Cell membrane</location>
        <topology evidence="1">Multi-pass membrane protein</topology>
    </subcellularLocation>
</comment>
<name>A0A211ZS51_9PROT</name>
<dbReference type="InterPro" id="IPR011701">
    <property type="entry name" value="MFS"/>
</dbReference>
<dbReference type="PANTHER" id="PTHR11662:SF399">
    <property type="entry name" value="FI19708P1-RELATED"/>
    <property type="match status" value="1"/>
</dbReference>
<keyword evidence="3 6" id="KW-0812">Transmembrane</keyword>
<dbReference type="SUPFAM" id="SSF103473">
    <property type="entry name" value="MFS general substrate transporter"/>
    <property type="match status" value="1"/>
</dbReference>
<feature type="transmembrane region" description="Helical" evidence="6">
    <location>
        <begin position="267"/>
        <end position="288"/>
    </location>
</feature>
<sequence length="435" mass="45918">MGARLRWFIVFLLFLGGGISYLDRAALSIAAPLIADDLGLDPARLGIVFSSFFFGYALFCFVGGWASDRIGPKNVFTLAMTVWSVFCGLTAAATSLAFLLVVRVVFGMGEGPFSATANKVVSNWFPRREQATAVGLANAGQPIGAALAGPVVGSIAVLAGWRISFIVIAVVGLAWVVAWALLATDRPEQHRWLGTAERKELEEERAKPPAVTARLPLSAYLRRPAILATAFAFFGYAYILYFFLSWFPTYLVKAQGLSIGTMGVVNAIPWLVGCIGMVLGGMVCDRLYQRTGNAVFARKLILVGSLMIAAVCVALAGVVTGVISVVALMAVSVFFMYLTANTYWAIILDTVEEGRVGSVGGFVHLIANLAGIVAPSVTGFMVEWSGSFAGAFVLTGAIAIVGALSVAVFVRSPAPVQTAWPQPAKSLAGAGSPRS</sequence>
<evidence type="ECO:0000259" key="7">
    <source>
        <dbReference type="PROSITE" id="PS50850"/>
    </source>
</evidence>
<comment type="caution">
    <text evidence="8">The sequence shown here is derived from an EMBL/GenBank/DDBJ whole genome shotgun (WGS) entry which is preliminary data.</text>
</comment>
<feature type="transmembrane region" description="Helical" evidence="6">
    <location>
        <begin position="359"/>
        <end position="382"/>
    </location>
</feature>
<evidence type="ECO:0000313" key="8">
    <source>
        <dbReference type="EMBL" id="OWJ67897.1"/>
    </source>
</evidence>
<dbReference type="OrthoDB" id="9794076at2"/>
<keyword evidence="4 6" id="KW-1133">Transmembrane helix</keyword>
<feature type="transmembrane region" description="Helical" evidence="6">
    <location>
        <begin position="159"/>
        <end position="182"/>
    </location>
</feature>
<dbReference type="InterPro" id="IPR036259">
    <property type="entry name" value="MFS_trans_sf"/>
</dbReference>
<dbReference type="AlphaFoldDB" id="A0A211ZS51"/>
<dbReference type="InterPro" id="IPR020846">
    <property type="entry name" value="MFS_dom"/>
</dbReference>
<keyword evidence="2" id="KW-1003">Cell membrane</keyword>
<dbReference type="STRING" id="1122125.GCA_000423185_04664"/>
<dbReference type="InterPro" id="IPR050382">
    <property type="entry name" value="MFS_Na/Anion_cotransporter"/>
</dbReference>
<feature type="transmembrane region" description="Helical" evidence="6">
    <location>
        <begin position="388"/>
        <end position="410"/>
    </location>
</feature>
<dbReference type="InterPro" id="IPR000849">
    <property type="entry name" value="Sugar_P_transporter"/>
</dbReference>
<dbReference type="PIRSF" id="PIRSF002808">
    <property type="entry name" value="Hexose_phosphate_transp"/>
    <property type="match status" value="1"/>
</dbReference>
<dbReference type="CDD" id="cd17319">
    <property type="entry name" value="MFS_ExuT_GudP_like"/>
    <property type="match status" value="1"/>
</dbReference>
<dbReference type="PROSITE" id="PS50850">
    <property type="entry name" value="MFS"/>
    <property type="match status" value="1"/>
</dbReference>
<evidence type="ECO:0000256" key="2">
    <source>
        <dbReference type="ARBA" id="ARBA00022475"/>
    </source>
</evidence>
<dbReference type="PANTHER" id="PTHR11662">
    <property type="entry name" value="SOLUTE CARRIER FAMILY 17"/>
    <property type="match status" value="1"/>
</dbReference>
<evidence type="ECO:0000256" key="5">
    <source>
        <dbReference type="ARBA" id="ARBA00023136"/>
    </source>
</evidence>
<evidence type="ECO:0000256" key="6">
    <source>
        <dbReference type="SAM" id="Phobius"/>
    </source>
</evidence>
<dbReference type="EMBL" id="NHON01000009">
    <property type="protein sequence ID" value="OWJ67897.1"/>
    <property type="molecule type" value="Genomic_DNA"/>
</dbReference>
<gene>
    <name evidence="8" type="ORF">BWR60_06715</name>
</gene>
<evidence type="ECO:0000256" key="1">
    <source>
        <dbReference type="ARBA" id="ARBA00004651"/>
    </source>
</evidence>
<dbReference type="GO" id="GO:0022857">
    <property type="term" value="F:transmembrane transporter activity"/>
    <property type="evidence" value="ECO:0007669"/>
    <property type="project" value="InterPro"/>
</dbReference>
<dbReference type="RefSeq" id="WP_088150244.1">
    <property type="nucleotide sequence ID" value="NZ_NHON01000009.1"/>
</dbReference>
<reference evidence="9" key="1">
    <citation type="submission" date="2017-05" db="EMBL/GenBank/DDBJ databases">
        <authorList>
            <person name="Macchi M."/>
            <person name="Festa S."/>
            <person name="Coppotelli B.M."/>
            <person name="Morelli I.S."/>
        </authorList>
    </citation>
    <scope>NUCLEOTIDE SEQUENCE [LARGE SCALE GENOMIC DNA]</scope>
    <source>
        <strain evidence="9">I</strain>
    </source>
</reference>
<protein>
    <submittedName>
        <fullName evidence="8">MFS transporter</fullName>
    </submittedName>
</protein>
<evidence type="ECO:0000256" key="3">
    <source>
        <dbReference type="ARBA" id="ARBA00022692"/>
    </source>
</evidence>
<accession>A0A211ZS51</accession>
<dbReference type="Gene3D" id="1.20.1250.20">
    <property type="entry name" value="MFS general substrate transporter like domains"/>
    <property type="match status" value="2"/>
</dbReference>
<organism evidence="8 9">
    <name type="scientific">Inquilinus limosus</name>
    <dbReference type="NCBI Taxonomy" id="171674"/>
    <lineage>
        <taxon>Bacteria</taxon>
        <taxon>Pseudomonadati</taxon>
        <taxon>Pseudomonadota</taxon>
        <taxon>Alphaproteobacteria</taxon>
        <taxon>Rhodospirillales</taxon>
        <taxon>Rhodospirillaceae</taxon>
        <taxon>Inquilinus</taxon>
    </lineage>
</organism>
<dbReference type="GO" id="GO:0005886">
    <property type="term" value="C:plasma membrane"/>
    <property type="evidence" value="ECO:0007669"/>
    <property type="project" value="UniProtKB-SubCell"/>
</dbReference>
<evidence type="ECO:0000313" key="9">
    <source>
        <dbReference type="Proteomes" id="UP000196655"/>
    </source>
</evidence>
<evidence type="ECO:0000256" key="4">
    <source>
        <dbReference type="ARBA" id="ARBA00022989"/>
    </source>
</evidence>
<feature type="transmembrane region" description="Helical" evidence="6">
    <location>
        <begin position="46"/>
        <end position="66"/>
    </location>
</feature>
<feature type="domain" description="Major facilitator superfamily (MFS) profile" evidence="7">
    <location>
        <begin position="9"/>
        <end position="414"/>
    </location>
</feature>
<dbReference type="Pfam" id="PF07690">
    <property type="entry name" value="MFS_1"/>
    <property type="match status" value="1"/>
</dbReference>